<feature type="transmembrane region" description="Helical" evidence="7">
    <location>
        <begin position="286"/>
        <end position="304"/>
    </location>
</feature>
<keyword evidence="10" id="KW-1185">Reference proteome</keyword>
<sequence>MASVETRGRRSPSHRVRRATPRSSRRARHRRGLGAPARYLVTATASSSLGDGLALVAFPLLALRYTHNPLLVAGVAFADTIPALLFGLPAGVLADRWPRRMMARAAEWIRLGVLAAFVALIVLGLDSLWSLYATVFLIASFEQVYKAAAFSSLPAIVPSDLLGRANSRLWVADTSGEQFIGQGLGGLALGASRALPFAVDAVSFAASAILVGRALPPEAPAEPDEAGRKERNLRAELAEGLRWFASHPVLRLLAALIGSFALCQFIVAAIVVLYARRVLHLSNAEYGLLMAVAAVGSVLGSLAADRVSGRLGAIPSTVLGGVLTAGAYLGLAAWRSPVGLVVFLMLESLAVPVASVASLTLRQRLIPSELLGRVGMVFRLFLYGAMPLGALIGGLLAAHLPYREVFLVAGGLQLTLLLALSSRLIPRARADQQIIDLEGRSGRQTDASGDAAVIELDPVIDLGAEDEAAVRSGGRATSPGDD</sequence>
<gene>
    <name evidence="9" type="ORF">GHK86_10225</name>
</gene>
<feature type="transmembrane region" description="Helical" evidence="7">
    <location>
        <begin position="252"/>
        <end position="274"/>
    </location>
</feature>
<keyword evidence="3 7" id="KW-0812">Transmembrane</keyword>
<dbReference type="InterPro" id="IPR020846">
    <property type="entry name" value="MFS_dom"/>
</dbReference>
<feature type="transmembrane region" description="Helical" evidence="7">
    <location>
        <begin position="69"/>
        <end position="93"/>
    </location>
</feature>
<dbReference type="InterPro" id="IPR011701">
    <property type="entry name" value="MFS"/>
</dbReference>
<dbReference type="Proteomes" id="UP000437736">
    <property type="component" value="Unassembled WGS sequence"/>
</dbReference>
<feature type="transmembrane region" description="Helical" evidence="7">
    <location>
        <begin position="340"/>
        <end position="359"/>
    </location>
</feature>
<dbReference type="EMBL" id="WJHE01000481">
    <property type="protein sequence ID" value="MST33093.1"/>
    <property type="molecule type" value="Genomic_DNA"/>
</dbReference>
<evidence type="ECO:0000256" key="4">
    <source>
        <dbReference type="ARBA" id="ARBA00022989"/>
    </source>
</evidence>
<feature type="compositionally biased region" description="Basic residues" evidence="6">
    <location>
        <begin position="9"/>
        <end position="30"/>
    </location>
</feature>
<dbReference type="PANTHER" id="PTHR23513">
    <property type="entry name" value="INTEGRAL MEMBRANE EFFLUX PROTEIN-RELATED"/>
    <property type="match status" value="1"/>
</dbReference>
<dbReference type="Gene3D" id="1.20.1250.20">
    <property type="entry name" value="MFS general substrate transporter like domains"/>
    <property type="match status" value="1"/>
</dbReference>
<evidence type="ECO:0000256" key="6">
    <source>
        <dbReference type="SAM" id="MobiDB-lite"/>
    </source>
</evidence>
<feature type="region of interest" description="Disordered" evidence="6">
    <location>
        <begin position="1"/>
        <end position="30"/>
    </location>
</feature>
<keyword evidence="5 7" id="KW-0472">Membrane</keyword>
<evidence type="ECO:0000259" key="8">
    <source>
        <dbReference type="PROSITE" id="PS50850"/>
    </source>
</evidence>
<reference evidence="9 10" key="1">
    <citation type="submission" date="2019-11" db="EMBL/GenBank/DDBJ databases">
        <title>Acidiferrimicrobium australis gen. nov., sp. nov., an acidophilic and obligately heterotrophic, member of the Actinobacteria that catalyses dissimilatory oxido- reduction of iron isolated from metal-rich acidic water in Chile.</title>
        <authorList>
            <person name="Gonzalez D."/>
            <person name="Huber K."/>
            <person name="Hedrich S."/>
            <person name="Rojas-Villalobos C."/>
            <person name="Quatrini R."/>
            <person name="Dinamarca M.A."/>
            <person name="Schwarz A."/>
            <person name="Canales C."/>
            <person name="Nancucheo I."/>
        </authorList>
    </citation>
    <scope>NUCLEOTIDE SEQUENCE [LARGE SCALE GENOMIC DNA]</scope>
    <source>
        <strain evidence="9 10">USS-CCA1</strain>
    </source>
</reference>
<organism evidence="9 10">
    <name type="scientific">Acidiferrimicrobium australe</name>
    <dbReference type="NCBI Taxonomy" id="2664430"/>
    <lineage>
        <taxon>Bacteria</taxon>
        <taxon>Bacillati</taxon>
        <taxon>Actinomycetota</taxon>
        <taxon>Acidimicrobiia</taxon>
        <taxon>Acidimicrobiales</taxon>
        <taxon>Acidimicrobiaceae</taxon>
        <taxon>Acidiferrimicrobium</taxon>
    </lineage>
</organism>
<feature type="transmembrane region" description="Helical" evidence="7">
    <location>
        <begin position="380"/>
        <end position="400"/>
    </location>
</feature>
<feature type="transmembrane region" description="Helical" evidence="7">
    <location>
        <begin position="311"/>
        <end position="334"/>
    </location>
</feature>
<evidence type="ECO:0000313" key="10">
    <source>
        <dbReference type="Proteomes" id="UP000437736"/>
    </source>
</evidence>
<feature type="transmembrane region" description="Helical" evidence="7">
    <location>
        <begin position="39"/>
        <end position="63"/>
    </location>
</feature>
<feature type="domain" description="Major facilitator superfamily (MFS) profile" evidence="8">
    <location>
        <begin position="249"/>
        <end position="482"/>
    </location>
</feature>
<dbReference type="Pfam" id="PF07690">
    <property type="entry name" value="MFS_1"/>
    <property type="match status" value="1"/>
</dbReference>
<dbReference type="CDD" id="cd06173">
    <property type="entry name" value="MFS_MefA_like"/>
    <property type="match status" value="1"/>
</dbReference>
<proteinExistence type="predicted"/>
<comment type="subcellular location">
    <subcellularLocation>
        <location evidence="1">Cell membrane</location>
        <topology evidence="1">Multi-pass membrane protein</topology>
    </subcellularLocation>
</comment>
<dbReference type="PANTHER" id="PTHR23513:SF6">
    <property type="entry name" value="MAJOR FACILITATOR SUPERFAMILY ASSOCIATED DOMAIN-CONTAINING PROTEIN"/>
    <property type="match status" value="1"/>
</dbReference>
<evidence type="ECO:0000256" key="3">
    <source>
        <dbReference type="ARBA" id="ARBA00022692"/>
    </source>
</evidence>
<protein>
    <submittedName>
        <fullName evidence="9">MFS transporter</fullName>
    </submittedName>
</protein>
<accession>A0ABW9QTS0</accession>
<evidence type="ECO:0000256" key="7">
    <source>
        <dbReference type="SAM" id="Phobius"/>
    </source>
</evidence>
<dbReference type="PROSITE" id="PS50850">
    <property type="entry name" value="MFS"/>
    <property type="match status" value="1"/>
</dbReference>
<feature type="transmembrane region" description="Helical" evidence="7">
    <location>
        <begin position="406"/>
        <end position="425"/>
    </location>
</feature>
<keyword evidence="2" id="KW-1003">Cell membrane</keyword>
<evidence type="ECO:0000313" key="9">
    <source>
        <dbReference type="EMBL" id="MST33093.1"/>
    </source>
</evidence>
<evidence type="ECO:0000256" key="5">
    <source>
        <dbReference type="ARBA" id="ARBA00023136"/>
    </source>
</evidence>
<comment type="caution">
    <text evidence="9">The sequence shown here is derived from an EMBL/GenBank/DDBJ whole genome shotgun (WGS) entry which is preliminary data.</text>
</comment>
<evidence type="ECO:0000256" key="2">
    <source>
        <dbReference type="ARBA" id="ARBA00022475"/>
    </source>
</evidence>
<dbReference type="SUPFAM" id="SSF103473">
    <property type="entry name" value="MFS general substrate transporter"/>
    <property type="match status" value="1"/>
</dbReference>
<keyword evidence="4 7" id="KW-1133">Transmembrane helix</keyword>
<name>A0ABW9QTS0_9ACTN</name>
<evidence type="ECO:0000256" key="1">
    <source>
        <dbReference type="ARBA" id="ARBA00004651"/>
    </source>
</evidence>
<dbReference type="InterPro" id="IPR036259">
    <property type="entry name" value="MFS_trans_sf"/>
</dbReference>